<evidence type="ECO:0000313" key="2">
    <source>
        <dbReference type="EMBL" id="GAA1751625.1"/>
    </source>
</evidence>
<comment type="caution">
    <text evidence="2">The sequence shown here is derived from an EMBL/GenBank/DDBJ whole genome shotgun (WGS) entry which is preliminary data.</text>
</comment>
<proteinExistence type="predicted"/>
<gene>
    <name evidence="2" type="ORF">GCM10009681_23320</name>
</gene>
<feature type="region of interest" description="Disordered" evidence="1">
    <location>
        <begin position="42"/>
        <end position="72"/>
    </location>
</feature>
<evidence type="ECO:0000313" key="3">
    <source>
        <dbReference type="Proteomes" id="UP001500655"/>
    </source>
</evidence>
<keyword evidence="3" id="KW-1185">Reference proteome</keyword>
<organism evidence="2 3">
    <name type="scientific">Luedemannella helvata</name>
    <dbReference type="NCBI Taxonomy" id="349315"/>
    <lineage>
        <taxon>Bacteria</taxon>
        <taxon>Bacillati</taxon>
        <taxon>Actinomycetota</taxon>
        <taxon>Actinomycetes</taxon>
        <taxon>Micromonosporales</taxon>
        <taxon>Micromonosporaceae</taxon>
        <taxon>Luedemannella</taxon>
    </lineage>
</organism>
<accession>A0ABN2KA72</accession>
<evidence type="ECO:0000256" key="1">
    <source>
        <dbReference type="SAM" id="MobiDB-lite"/>
    </source>
</evidence>
<name>A0ABN2KA72_9ACTN</name>
<reference evidence="2 3" key="1">
    <citation type="journal article" date="2019" name="Int. J. Syst. Evol. Microbiol.">
        <title>The Global Catalogue of Microorganisms (GCM) 10K type strain sequencing project: providing services to taxonomists for standard genome sequencing and annotation.</title>
        <authorList>
            <consortium name="The Broad Institute Genomics Platform"/>
            <consortium name="The Broad Institute Genome Sequencing Center for Infectious Disease"/>
            <person name="Wu L."/>
            <person name="Ma J."/>
        </authorList>
    </citation>
    <scope>NUCLEOTIDE SEQUENCE [LARGE SCALE GENOMIC DNA]</scope>
    <source>
        <strain evidence="2 3">JCM 13249</strain>
    </source>
</reference>
<dbReference type="EMBL" id="BAAALS010000009">
    <property type="protein sequence ID" value="GAA1751625.1"/>
    <property type="molecule type" value="Genomic_DNA"/>
</dbReference>
<dbReference type="RefSeq" id="WP_344079975.1">
    <property type="nucleotide sequence ID" value="NZ_BAAALS010000009.1"/>
</dbReference>
<protein>
    <submittedName>
        <fullName evidence="2">Uncharacterized protein</fullName>
    </submittedName>
</protein>
<dbReference type="Proteomes" id="UP001500655">
    <property type="component" value="Unassembled WGS sequence"/>
</dbReference>
<sequence length="72" mass="7476">MSQTIDPPPADFGLVVELVADSAAEFEPDFASEHSRVSFADQLEGGPEGARDPDSPKGLAGADDRFGSLLDG</sequence>